<feature type="domain" description="RCK C-terminal" evidence="3">
    <location>
        <begin position="469"/>
        <end position="553"/>
    </location>
</feature>
<dbReference type="PANTHER" id="PTHR43833:SF11">
    <property type="entry name" value="VOLTAGE-GATED POTASSIUM CHANNEL KCH"/>
    <property type="match status" value="1"/>
</dbReference>
<keyword evidence="1" id="KW-0472">Membrane</keyword>
<dbReference type="InterPro" id="IPR050721">
    <property type="entry name" value="Trk_Ktr_HKT_K-transport"/>
</dbReference>
<dbReference type="Proteomes" id="UP001428817">
    <property type="component" value="Unassembled WGS sequence"/>
</dbReference>
<dbReference type="InterPro" id="IPR006037">
    <property type="entry name" value="RCK_C"/>
</dbReference>
<accession>A0ABP9Q0S0</accession>
<dbReference type="PROSITE" id="PS51202">
    <property type="entry name" value="RCK_C"/>
    <property type="match status" value="1"/>
</dbReference>
<dbReference type="SUPFAM" id="SSF51735">
    <property type="entry name" value="NAD(P)-binding Rossmann-fold domains"/>
    <property type="match status" value="2"/>
</dbReference>
<dbReference type="InterPro" id="IPR003148">
    <property type="entry name" value="RCK_N"/>
</dbReference>
<evidence type="ECO:0000259" key="2">
    <source>
        <dbReference type="PROSITE" id="PS51201"/>
    </source>
</evidence>
<organism evidence="4 5">
    <name type="scientific">Pseudonocardia eucalypti</name>
    <dbReference type="NCBI Taxonomy" id="648755"/>
    <lineage>
        <taxon>Bacteria</taxon>
        <taxon>Bacillati</taxon>
        <taxon>Actinomycetota</taxon>
        <taxon>Actinomycetes</taxon>
        <taxon>Pseudonocardiales</taxon>
        <taxon>Pseudonocardiaceae</taxon>
        <taxon>Pseudonocardia</taxon>
    </lineage>
</organism>
<reference evidence="5" key="1">
    <citation type="journal article" date="2019" name="Int. J. Syst. Evol. Microbiol.">
        <title>The Global Catalogue of Microorganisms (GCM) 10K type strain sequencing project: providing services to taxonomists for standard genome sequencing and annotation.</title>
        <authorList>
            <consortium name="The Broad Institute Genomics Platform"/>
            <consortium name="The Broad Institute Genome Sequencing Center for Infectious Disease"/>
            <person name="Wu L."/>
            <person name="Ma J."/>
        </authorList>
    </citation>
    <scope>NUCLEOTIDE SEQUENCE [LARGE SCALE GENOMIC DNA]</scope>
    <source>
        <strain evidence="5">JCM 18303</strain>
    </source>
</reference>
<feature type="domain" description="RCK N-terminal" evidence="2">
    <location>
        <begin position="331"/>
        <end position="451"/>
    </location>
</feature>
<keyword evidence="1" id="KW-1133">Transmembrane helix</keyword>
<evidence type="ECO:0000259" key="3">
    <source>
        <dbReference type="PROSITE" id="PS51202"/>
    </source>
</evidence>
<dbReference type="Pfam" id="PF02254">
    <property type="entry name" value="TrkA_N"/>
    <property type="match status" value="2"/>
</dbReference>
<keyword evidence="1" id="KW-0812">Transmembrane</keyword>
<name>A0ABP9Q0S0_9PSEU</name>
<gene>
    <name evidence="4" type="ORF">GCM10023321_22660</name>
</gene>
<evidence type="ECO:0000256" key="1">
    <source>
        <dbReference type="SAM" id="Phobius"/>
    </source>
</evidence>
<dbReference type="SUPFAM" id="SSF116726">
    <property type="entry name" value="TrkA C-terminal domain-like"/>
    <property type="match status" value="1"/>
</dbReference>
<feature type="transmembrane region" description="Helical" evidence="1">
    <location>
        <begin position="238"/>
        <end position="260"/>
    </location>
</feature>
<dbReference type="PANTHER" id="PTHR43833">
    <property type="entry name" value="POTASSIUM CHANNEL PROTEIN 2-RELATED-RELATED"/>
    <property type="match status" value="1"/>
</dbReference>
<evidence type="ECO:0000313" key="4">
    <source>
        <dbReference type="EMBL" id="GAA5153038.1"/>
    </source>
</evidence>
<dbReference type="EMBL" id="BAABJP010000008">
    <property type="protein sequence ID" value="GAA5153038.1"/>
    <property type="molecule type" value="Genomic_DNA"/>
</dbReference>
<dbReference type="RefSeq" id="WP_185061948.1">
    <property type="nucleotide sequence ID" value="NZ_BAABJP010000008.1"/>
</dbReference>
<protein>
    <submittedName>
        <fullName evidence="4">NAD-binding protein</fullName>
    </submittedName>
</protein>
<feature type="transmembrane region" description="Helical" evidence="1">
    <location>
        <begin position="291"/>
        <end position="312"/>
    </location>
</feature>
<dbReference type="InterPro" id="IPR036291">
    <property type="entry name" value="NAD(P)-bd_dom_sf"/>
</dbReference>
<comment type="caution">
    <text evidence="4">The sequence shown here is derived from an EMBL/GenBank/DDBJ whole genome shotgun (WGS) entry which is preliminary data.</text>
</comment>
<dbReference type="Gene3D" id="3.30.70.1450">
    <property type="entry name" value="Regulator of K+ conductance, C-terminal domain"/>
    <property type="match status" value="1"/>
</dbReference>
<evidence type="ECO:0000313" key="5">
    <source>
        <dbReference type="Proteomes" id="UP001428817"/>
    </source>
</evidence>
<sequence>MAESDRQRSRFVVCGENPLAFRLAAALAEQRGAEVTVVVRNRGTEVSTRIAELPVRLIEQPKLSANALRAAGVEHADALALVDQDDVGNIHAALQAQELNPNLRLVIRFFNMGLGYRIRALFKGSVVLSDSATAAPFLVAAALGEVAPSHARLPGRPVRTAYVARRAEVPAKRVICGLAITDGEADPVRLPADEGAADLVLALGEGADPSRRWRVRRRARDLLTTTWAWLKVVLNRSLVMATLLMIGLLVVGTALFAGLAGHSWANSVYLTVLDVAGAADPELRLSAVEKIIQAAITVIGIAVVPVATAAVVDSVVRARLSLASGRPGPMAGHVVVVGLGNVGSRITGALHDLGVPVVGVELREEAVGVRAARALDIPVVLGNASQWEILREAQVQTSRALVAVTNDDVINLEAALHGLAMRKDLRVVLRLFDDDLAERVRDFGIAASHSVSFLAAPAFAAAMMQREVLATIPIGRRVLLLSDLPVLPGATMVGKPLGELSEPTVVRVLGLQRGGDMPLELPPPAGYEVAGGDRLLVVATRGGLTRFLADAGTGRRAPEPT</sequence>
<proteinExistence type="predicted"/>
<dbReference type="InterPro" id="IPR036721">
    <property type="entry name" value="RCK_C_sf"/>
</dbReference>
<dbReference type="Gene3D" id="3.40.50.720">
    <property type="entry name" value="NAD(P)-binding Rossmann-like Domain"/>
    <property type="match status" value="2"/>
</dbReference>
<dbReference type="Pfam" id="PF02080">
    <property type="entry name" value="TrkA_C"/>
    <property type="match status" value="1"/>
</dbReference>
<keyword evidence="5" id="KW-1185">Reference proteome</keyword>
<dbReference type="PROSITE" id="PS51201">
    <property type="entry name" value="RCK_N"/>
    <property type="match status" value="1"/>
</dbReference>